<evidence type="ECO:0000313" key="5">
    <source>
        <dbReference type="Proteomes" id="UP000091926"/>
    </source>
</evidence>
<evidence type="ECO:0000256" key="1">
    <source>
        <dbReference type="ARBA" id="ARBA00022679"/>
    </source>
</evidence>
<dbReference type="AlphaFoldDB" id="A0A193GKA8"/>
<dbReference type="KEGG" id="bfz:BAU07_15880"/>
<dbReference type="Gene3D" id="3.40.630.30">
    <property type="match status" value="1"/>
</dbReference>
<dbReference type="GO" id="GO:0016747">
    <property type="term" value="F:acyltransferase activity, transferring groups other than amino-acyl groups"/>
    <property type="evidence" value="ECO:0007669"/>
    <property type="project" value="InterPro"/>
</dbReference>
<protein>
    <submittedName>
        <fullName evidence="4">GCN5 family acetyltransferase</fullName>
    </submittedName>
</protein>
<dbReference type="InterPro" id="IPR050832">
    <property type="entry name" value="Bact_Acetyltransf"/>
</dbReference>
<feature type="domain" description="N-acetyltransferase" evidence="3">
    <location>
        <begin position="1"/>
        <end position="148"/>
    </location>
</feature>
<dbReference type="InterPro" id="IPR000182">
    <property type="entry name" value="GNAT_dom"/>
</dbReference>
<accession>A0A193GKA8</accession>
<dbReference type="PANTHER" id="PTHR43877:SF2">
    <property type="entry name" value="AMINOALKYLPHOSPHONATE N-ACETYLTRANSFERASE-RELATED"/>
    <property type="match status" value="1"/>
</dbReference>
<dbReference type="SUPFAM" id="SSF55729">
    <property type="entry name" value="Acyl-CoA N-acyltransferases (Nat)"/>
    <property type="match status" value="1"/>
</dbReference>
<dbReference type="CDD" id="cd04301">
    <property type="entry name" value="NAT_SF"/>
    <property type="match status" value="1"/>
</dbReference>
<organism evidence="4 5">
    <name type="scientific">Bordetella flabilis</name>
    <dbReference type="NCBI Taxonomy" id="463014"/>
    <lineage>
        <taxon>Bacteria</taxon>
        <taxon>Pseudomonadati</taxon>
        <taxon>Pseudomonadota</taxon>
        <taxon>Betaproteobacteria</taxon>
        <taxon>Burkholderiales</taxon>
        <taxon>Alcaligenaceae</taxon>
        <taxon>Bordetella</taxon>
    </lineage>
</organism>
<keyword evidence="2" id="KW-0012">Acyltransferase</keyword>
<evidence type="ECO:0000313" key="4">
    <source>
        <dbReference type="EMBL" id="ANN80532.1"/>
    </source>
</evidence>
<name>A0A193GKA8_9BORD</name>
<dbReference type="PROSITE" id="PS51186">
    <property type="entry name" value="GNAT"/>
    <property type="match status" value="1"/>
</dbReference>
<dbReference type="OrthoDB" id="9803233at2"/>
<dbReference type="Pfam" id="PF00583">
    <property type="entry name" value="Acetyltransf_1"/>
    <property type="match status" value="1"/>
</dbReference>
<reference evidence="4 5" key="1">
    <citation type="submission" date="2016-06" db="EMBL/GenBank/DDBJ databases">
        <title>Complete genome sequences of Bordetella bronchialis and Bordetella flabilis.</title>
        <authorList>
            <person name="LiPuma J.J."/>
            <person name="Spilker T."/>
        </authorList>
    </citation>
    <scope>NUCLEOTIDE SEQUENCE [LARGE SCALE GENOMIC DNA]</scope>
    <source>
        <strain evidence="4 5">AU10664</strain>
    </source>
</reference>
<evidence type="ECO:0000256" key="2">
    <source>
        <dbReference type="ARBA" id="ARBA00023315"/>
    </source>
</evidence>
<dbReference type="Proteomes" id="UP000091926">
    <property type="component" value="Chromosome"/>
</dbReference>
<evidence type="ECO:0000259" key="3">
    <source>
        <dbReference type="PROSITE" id="PS51186"/>
    </source>
</evidence>
<dbReference type="STRING" id="463014.BAU07_15880"/>
<dbReference type="PANTHER" id="PTHR43877">
    <property type="entry name" value="AMINOALKYLPHOSPHONATE N-ACETYLTRANSFERASE-RELATED-RELATED"/>
    <property type="match status" value="1"/>
</dbReference>
<gene>
    <name evidence="4" type="ORF">BAU07_15880</name>
</gene>
<proteinExistence type="predicted"/>
<dbReference type="EMBL" id="CP016172">
    <property type="protein sequence ID" value="ANN80532.1"/>
    <property type="molecule type" value="Genomic_DNA"/>
</dbReference>
<keyword evidence="1 4" id="KW-0808">Transferase</keyword>
<keyword evidence="5" id="KW-1185">Reference proteome</keyword>
<sequence>MALEAPGQPDVIALLAEADAYLHALYPAESNHILDIHALERPGIDFFVARRGGAVLGCCALVPAADGSAEIKRMFVAPSARGRRLGRQLLERLESRALRRGIATLRLETGIYQPEALSLYRRSGYRDIPPFGDYGPDPLSVFMEKTLS</sequence>
<dbReference type="InterPro" id="IPR016181">
    <property type="entry name" value="Acyl_CoA_acyltransferase"/>
</dbReference>